<feature type="compositionally biased region" description="Polar residues" evidence="1">
    <location>
        <begin position="71"/>
        <end position="84"/>
    </location>
</feature>
<reference evidence="2 3" key="1">
    <citation type="submission" date="2018-03" db="EMBL/GenBank/DDBJ databases">
        <authorList>
            <person name="Guldener U."/>
        </authorList>
    </citation>
    <scope>NUCLEOTIDE SEQUENCE [LARGE SCALE GENOMIC DNA]</scope>
    <source>
        <strain evidence="2 3">DAOM196992</strain>
    </source>
</reference>
<dbReference type="Proteomes" id="UP000323386">
    <property type="component" value="Unassembled WGS sequence"/>
</dbReference>
<feature type="compositionally biased region" description="Basic and acidic residues" evidence="1">
    <location>
        <begin position="135"/>
        <end position="147"/>
    </location>
</feature>
<feature type="compositionally biased region" description="Basic and acidic residues" evidence="1">
    <location>
        <begin position="18"/>
        <end position="29"/>
    </location>
</feature>
<dbReference type="EMBL" id="OOIP01000015">
    <property type="protein sequence ID" value="SPO39601.1"/>
    <property type="molecule type" value="Genomic_DNA"/>
</dbReference>
<sequence length="316" mass="33325">MLGQVSRRRWPARVGRGWTREVGRRERGKAVRRPQGRADRRSGGRADGRAVGRPSGLGSSVQADRGAGQRQGESANQPTATQLLSFKLSGGVGGGNGGGERSGQARPGCAMEGGRTGRPARQGRRGRRGGVPKVLGEDERARERESAAEDEEGARERREEREAETGAHGQGEDTGAGLQPCQPKPHAWRARGGQTKRGRRGNTGQTPPACLLSLWAARAAMQPSVQPAERADLAGLGPAGVRAHDGRTSAGWSQVWPDGGAMPAIGLIEAVIGDQSGCSACRRPHPACLQSVLLQPVSSRDGYRMQARVALATKRG</sequence>
<evidence type="ECO:0000313" key="2">
    <source>
        <dbReference type="EMBL" id="SPO39601.1"/>
    </source>
</evidence>
<gene>
    <name evidence="2" type="ORF">PSFLO_05082</name>
</gene>
<feature type="region of interest" description="Disordered" evidence="1">
    <location>
        <begin position="1"/>
        <end position="207"/>
    </location>
</feature>
<feature type="compositionally biased region" description="Basic residues" evidence="1">
    <location>
        <begin position="121"/>
        <end position="130"/>
    </location>
</feature>
<protein>
    <submittedName>
        <fullName evidence="2">Uncharacterized protein</fullName>
    </submittedName>
</protein>
<feature type="compositionally biased region" description="Basic residues" evidence="1">
    <location>
        <begin position="1"/>
        <end position="11"/>
    </location>
</feature>
<evidence type="ECO:0000313" key="3">
    <source>
        <dbReference type="Proteomes" id="UP000323386"/>
    </source>
</evidence>
<feature type="compositionally biased region" description="Basic residues" evidence="1">
    <location>
        <begin position="186"/>
        <end position="200"/>
    </location>
</feature>
<proteinExistence type="predicted"/>
<name>A0A5C3F8C9_9BASI</name>
<dbReference type="AlphaFoldDB" id="A0A5C3F8C9"/>
<evidence type="ECO:0000256" key="1">
    <source>
        <dbReference type="SAM" id="MobiDB-lite"/>
    </source>
</evidence>
<organism evidence="2 3">
    <name type="scientific">Pseudozyma flocculosa</name>
    <dbReference type="NCBI Taxonomy" id="84751"/>
    <lineage>
        <taxon>Eukaryota</taxon>
        <taxon>Fungi</taxon>
        <taxon>Dikarya</taxon>
        <taxon>Basidiomycota</taxon>
        <taxon>Ustilaginomycotina</taxon>
        <taxon>Ustilaginomycetes</taxon>
        <taxon>Ustilaginales</taxon>
        <taxon>Ustilaginaceae</taxon>
        <taxon>Pseudozyma</taxon>
    </lineage>
</organism>
<keyword evidence="3" id="KW-1185">Reference proteome</keyword>
<accession>A0A5C3F8C9</accession>
<feature type="compositionally biased region" description="Gly residues" evidence="1">
    <location>
        <begin position="90"/>
        <end position="101"/>
    </location>
</feature>
<feature type="compositionally biased region" description="Basic and acidic residues" evidence="1">
    <location>
        <begin position="154"/>
        <end position="165"/>
    </location>
</feature>
<feature type="compositionally biased region" description="Basic and acidic residues" evidence="1">
    <location>
        <begin position="36"/>
        <end position="50"/>
    </location>
</feature>